<gene>
    <name evidence="2" type="ORF">CEURO_LOCUS7746</name>
</gene>
<evidence type="ECO:0000313" key="3">
    <source>
        <dbReference type="Proteomes" id="UP001152484"/>
    </source>
</evidence>
<proteinExistence type="predicted"/>
<evidence type="ECO:0000313" key="2">
    <source>
        <dbReference type="EMBL" id="CAH9081099.1"/>
    </source>
</evidence>
<organism evidence="2 3">
    <name type="scientific">Cuscuta europaea</name>
    <name type="common">European dodder</name>
    <dbReference type="NCBI Taxonomy" id="41803"/>
    <lineage>
        <taxon>Eukaryota</taxon>
        <taxon>Viridiplantae</taxon>
        <taxon>Streptophyta</taxon>
        <taxon>Embryophyta</taxon>
        <taxon>Tracheophyta</taxon>
        <taxon>Spermatophyta</taxon>
        <taxon>Magnoliopsida</taxon>
        <taxon>eudicotyledons</taxon>
        <taxon>Gunneridae</taxon>
        <taxon>Pentapetalae</taxon>
        <taxon>asterids</taxon>
        <taxon>lamiids</taxon>
        <taxon>Solanales</taxon>
        <taxon>Convolvulaceae</taxon>
        <taxon>Cuscuteae</taxon>
        <taxon>Cuscuta</taxon>
        <taxon>Cuscuta subgen. Cuscuta</taxon>
    </lineage>
</organism>
<dbReference type="EMBL" id="CAMAPE010000014">
    <property type="protein sequence ID" value="CAH9081099.1"/>
    <property type="molecule type" value="Genomic_DNA"/>
</dbReference>
<reference evidence="2" key="1">
    <citation type="submission" date="2022-07" db="EMBL/GenBank/DDBJ databases">
        <authorList>
            <person name="Macas J."/>
            <person name="Novak P."/>
            <person name="Neumann P."/>
        </authorList>
    </citation>
    <scope>NUCLEOTIDE SEQUENCE</scope>
</reference>
<evidence type="ECO:0000256" key="1">
    <source>
        <dbReference type="SAM" id="MobiDB-lite"/>
    </source>
</evidence>
<feature type="compositionally biased region" description="Acidic residues" evidence="1">
    <location>
        <begin position="58"/>
        <end position="76"/>
    </location>
</feature>
<accession>A0A9P0YZF1</accession>
<dbReference type="Proteomes" id="UP001152484">
    <property type="component" value="Unassembled WGS sequence"/>
</dbReference>
<feature type="region of interest" description="Disordered" evidence="1">
    <location>
        <begin position="41"/>
        <end position="76"/>
    </location>
</feature>
<dbReference type="AlphaFoldDB" id="A0A9P0YZF1"/>
<comment type="caution">
    <text evidence="2">The sequence shown here is derived from an EMBL/GenBank/DDBJ whole genome shotgun (WGS) entry which is preliminary data.</text>
</comment>
<sequence>MGCQHIMAPFIAKLQEFLGRPVELADLPQAPIVEAQYEKYQRDLQRAADREAGREPDPPTDSDEEEGDEEDTREEQ</sequence>
<protein>
    <submittedName>
        <fullName evidence="2">Uncharacterized protein</fullName>
    </submittedName>
</protein>
<feature type="compositionally biased region" description="Basic and acidic residues" evidence="1">
    <location>
        <begin position="41"/>
        <end position="57"/>
    </location>
</feature>
<keyword evidence="3" id="KW-1185">Reference proteome</keyword>
<name>A0A9P0YZF1_CUSEU</name>